<proteinExistence type="predicted"/>
<reference evidence="3 4" key="1">
    <citation type="submission" date="2019-07" db="EMBL/GenBank/DDBJ databases">
        <title>Whole genome shotgun sequence of Pseudoalteromonas espejiana NBRC 102222.</title>
        <authorList>
            <person name="Hosoyama A."/>
            <person name="Uohara A."/>
            <person name="Ohji S."/>
            <person name="Ichikawa N."/>
        </authorList>
    </citation>
    <scope>NUCLEOTIDE SEQUENCE [LARGE SCALE GENOMIC DNA]</scope>
    <source>
        <strain evidence="3 4">NBRC 102222</strain>
    </source>
</reference>
<keyword evidence="2" id="KW-0812">Transmembrane</keyword>
<feature type="region of interest" description="Disordered" evidence="1">
    <location>
        <begin position="66"/>
        <end position="89"/>
    </location>
</feature>
<evidence type="ECO:0000313" key="4">
    <source>
        <dbReference type="Proteomes" id="UP000321419"/>
    </source>
</evidence>
<dbReference type="EMBL" id="BJUM01000032">
    <property type="protein sequence ID" value="GEK56155.1"/>
    <property type="molecule type" value="Genomic_DNA"/>
</dbReference>
<dbReference type="Proteomes" id="UP000321419">
    <property type="component" value="Unassembled WGS sequence"/>
</dbReference>
<keyword evidence="2" id="KW-0472">Membrane</keyword>
<dbReference type="RefSeq" id="WP_089348833.1">
    <property type="nucleotide sequence ID" value="NZ_BJUM01000032.1"/>
</dbReference>
<sequence length="89" mass="10052">MDILNSNGVTFFAVLVTIVSALLLLIIWLLLKMIAWGKSMSKGAYLFLAFFPLISLMPIPPPTYENVQKAKQEQRKRKEDSGDPPDEEI</sequence>
<gene>
    <name evidence="3" type="ORF">PES01_30000</name>
</gene>
<organism evidence="3 4">
    <name type="scientific">Pseudoalteromonas espejiana</name>
    <dbReference type="NCBI Taxonomy" id="28107"/>
    <lineage>
        <taxon>Bacteria</taxon>
        <taxon>Pseudomonadati</taxon>
        <taxon>Pseudomonadota</taxon>
        <taxon>Gammaproteobacteria</taxon>
        <taxon>Alteromonadales</taxon>
        <taxon>Pseudoalteromonadaceae</taxon>
        <taxon>Pseudoalteromonas</taxon>
    </lineage>
</organism>
<evidence type="ECO:0000256" key="2">
    <source>
        <dbReference type="SAM" id="Phobius"/>
    </source>
</evidence>
<feature type="transmembrane region" description="Helical" evidence="2">
    <location>
        <begin position="12"/>
        <end position="31"/>
    </location>
</feature>
<comment type="caution">
    <text evidence="3">The sequence shown here is derived from an EMBL/GenBank/DDBJ whole genome shotgun (WGS) entry which is preliminary data.</text>
</comment>
<evidence type="ECO:0000256" key="1">
    <source>
        <dbReference type="SAM" id="MobiDB-lite"/>
    </source>
</evidence>
<protein>
    <submittedName>
        <fullName evidence="3">Uncharacterized protein</fullName>
    </submittedName>
</protein>
<dbReference type="AlphaFoldDB" id="A0A510XYM9"/>
<keyword evidence="2" id="KW-1133">Transmembrane helix</keyword>
<keyword evidence="4" id="KW-1185">Reference proteome</keyword>
<accession>A0A510XYM9</accession>
<name>A0A510XYM9_9GAMM</name>
<evidence type="ECO:0000313" key="3">
    <source>
        <dbReference type="EMBL" id="GEK56155.1"/>
    </source>
</evidence>
<dbReference type="OrthoDB" id="6272280at2"/>
<feature type="compositionally biased region" description="Basic and acidic residues" evidence="1">
    <location>
        <begin position="68"/>
        <end position="81"/>
    </location>
</feature>
<feature type="transmembrane region" description="Helical" evidence="2">
    <location>
        <begin position="43"/>
        <end position="59"/>
    </location>
</feature>